<gene>
    <name evidence="2" type="ORF">H8790_10990</name>
</gene>
<feature type="transmembrane region" description="Helical" evidence="1">
    <location>
        <begin position="61"/>
        <end position="82"/>
    </location>
</feature>
<dbReference type="KEGG" id="ohi:H8790_10990"/>
<organism evidence="2 3">
    <name type="scientific">Oscillibacter hominis</name>
    <dbReference type="NCBI Taxonomy" id="2763056"/>
    <lineage>
        <taxon>Bacteria</taxon>
        <taxon>Bacillati</taxon>
        <taxon>Bacillota</taxon>
        <taxon>Clostridia</taxon>
        <taxon>Eubacteriales</taxon>
        <taxon>Oscillospiraceae</taxon>
        <taxon>Oscillibacter</taxon>
    </lineage>
</organism>
<feature type="transmembrane region" description="Helical" evidence="1">
    <location>
        <begin position="164"/>
        <end position="183"/>
    </location>
</feature>
<evidence type="ECO:0000256" key="1">
    <source>
        <dbReference type="SAM" id="Phobius"/>
    </source>
</evidence>
<proteinExistence type="predicted"/>
<feature type="transmembrane region" description="Helical" evidence="1">
    <location>
        <begin position="31"/>
        <end position="49"/>
    </location>
</feature>
<dbReference type="Gene3D" id="1.10.1760.20">
    <property type="match status" value="1"/>
</dbReference>
<name>A0A7G9B330_9FIRM</name>
<feature type="transmembrane region" description="Helical" evidence="1">
    <location>
        <begin position="94"/>
        <end position="117"/>
    </location>
</feature>
<keyword evidence="1" id="KW-0472">Membrane</keyword>
<reference evidence="2 3" key="1">
    <citation type="submission" date="2020-08" db="EMBL/GenBank/DDBJ databases">
        <authorList>
            <person name="Liu C."/>
            <person name="Sun Q."/>
        </authorList>
    </citation>
    <scope>NUCLEOTIDE SEQUENCE [LARGE SCALE GENOMIC DNA]</scope>
    <source>
        <strain evidence="2 3">NSJ-62</strain>
    </source>
</reference>
<dbReference type="EMBL" id="CP060490">
    <property type="protein sequence ID" value="QNL43961.1"/>
    <property type="molecule type" value="Genomic_DNA"/>
</dbReference>
<dbReference type="Pfam" id="PF12822">
    <property type="entry name" value="ECF_trnsprt"/>
    <property type="match status" value="1"/>
</dbReference>
<dbReference type="InterPro" id="IPR030949">
    <property type="entry name" value="ECF_S_folate_fam"/>
</dbReference>
<dbReference type="GO" id="GO:0022857">
    <property type="term" value="F:transmembrane transporter activity"/>
    <property type="evidence" value="ECO:0007669"/>
    <property type="project" value="InterPro"/>
</dbReference>
<protein>
    <submittedName>
        <fullName evidence="2">Folate family ECF transporter S component</fullName>
    </submittedName>
</protein>
<evidence type="ECO:0000313" key="2">
    <source>
        <dbReference type="EMBL" id="QNL43961.1"/>
    </source>
</evidence>
<dbReference type="AlphaFoldDB" id="A0A7G9B330"/>
<keyword evidence="1" id="KW-1133">Transmembrane helix</keyword>
<keyword evidence="3" id="KW-1185">Reference proteome</keyword>
<dbReference type="Proteomes" id="UP000515960">
    <property type="component" value="Chromosome"/>
</dbReference>
<feature type="transmembrane region" description="Helical" evidence="1">
    <location>
        <begin position="138"/>
        <end position="158"/>
    </location>
</feature>
<keyword evidence="1" id="KW-0812">Transmembrane</keyword>
<dbReference type="RefSeq" id="WP_187332541.1">
    <property type="nucleotide sequence ID" value="NZ_CP060490.1"/>
</dbReference>
<dbReference type="NCBIfam" id="TIGR04518">
    <property type="entry name" value="ECF_S_folT_fam"/>
    <property type="match status" value="1"/>
</dbReference>
<accession>A0A7G9B330</accession>
<dbReference type="InterPro" id="IPR024529">
    <property type="entry name" value="ECF_trnsprt_substrate-spec"/>
</dbReference>
<sequence>MLIREKHLFASPLSKGYWPEAAVSLRDLRCMLFAALMIAGCIVLSRFKIPMGENLSVSITFLARALCSLVYGPLGCLVFAAAEDTLSFFVSSGGYPYFPGYMLTTMMGCFIYALFFYRAKITVKRIILAKVLTNIQNVLLGSLWSAILYSKGYLYYMTASLVKNILYLPVQILLMVMLFQLLLPAMQRQHLIPTQMEGDRIPW</sequence>
<evidence type="ECO:0000313" key="3">
    <source>
        <dbReference type="Proteomes" id="UP000515960"/>
    </source>
</evidence>